<organism evidence="9 10">
    <name type="scientific">Terfezia boudieri ATCC MYA-4762</name>
    <dbReference type="NCBI Taxonomy" id="1051890"/>
    <lineage>
        <taxon>Eukaryota</taxon>
        <taxon>Fungi</taxon>
        <taxon>Dikarya</taxon>
        <taxon>Ascomycota</taxon>
        <taxon>Pezizomycotina</taxon>
        <taxon>Pezizomycetes</taxon>
        <taxon>Pezizales</taxon>
        <taxon>Pezizaceae</taxon>
        <taxon>Terfezia</taxon>
    </lineage>
</organism>
<evidence type="ECO:0000256" key="7">
    <source>
        <dbReference type="SAM" id="MobiDB-lite"/>
    </source>
</evidence>
<protein>
    <recommendedName>
        <fullName evidence="6">Transcription initiation factor TFIID subunit 11</fullName>
    </recommendedName>
</protein>
<dbReference type="Gene3D" id="1.10.20.10">
    <property type="entry name" value="Histone, subunit A"/>
    <property type="match status" value="1"/>
</dbReference>
<dbReference type="InParanoid" id="A0A3N4LDV7"/>
<dbReference type="GO" id="GO:0016251">
    <property type="term" value="F:RNA polymerase II general transcription initiation factor activity"/>
    <property type="evidence" value="ECO:0007669"/>
    <property type="project" value="TreeGrafter"/>
</dbReference>
<feature type="compositionally biased region" description="Pro residues" evidence="7">
    <location>
        <begin position="1"/>
        <end position="25"/>
    </location>
</feature>
<dbReference type="GO" id="GO:0051123">
    <property type="term" value="P:RNA polymerase II preinitiation complex assembly"/>
    <property type="evidence" value="ECO:0007669"/>
    <property type="project" value="InterPro"/>
</dbReference>
<comment type="similarity">
    <text evidence="2">Belongs to the TAF11 family.</text>
</comment>
<dbReference type="GO" id="GO:0005669">
    <property type="term" value="C:transcription factor TFIID complex"/>
    <property type="evidence" value="ECO:0007669"/>
    <property type="project" value="InterPro"/>
</dbReference>
<reference evidence="9 10" key="1">
    <citation type="journal article" date="2018" name="Nat. Ecol. Evol.">
        <title>Pezizomycetes genomes reveal the molecular basis of ectomycorrhizal truffle lifestyle.</title>
        <authorList>
            <person name="Murat C."/>
            <person name="Payen T."/>
            <person name="Noel B."/>
            <person name="Kuo A."/>
            <person name="Morin E."/>
            <person name="Chen J."/>
            <person name="Kohler A."/>
            <person name="Krizsan K."/>
            <person name="Balestrini R."/>
            <person name="Da Silva C."/>
            <person name="Montanini B."/>
            <person name="Hainaut M."/>
            <person name="Levati E."/>
            <person name="Barry K.W."/>
            <person name="Belfiori B."/>
            <person name="Cichocki N."/>
            <person name="Clum A."/>
            <person name="Dockter R.B."/>
            <person name="Fauchery L."/>
            <person name="Guy J."/>
            <person name="Iotti M."/>
            <person name="Le Tacon F."/>
            <person name="Lindquist E.A."/>
            <person name="Lipzen A."/>
            <person name="Malagnac F."/>
            <person name="Mello A."/>
            <person name="Molinier V."/>
            <person name="Miyauchi S."/>
            <person name="Poulain J."/>
            <person name="Riccioni C."/>
            <person name="Rubini A."/>
            <person name="Sitrit Y."/>
            <person name="Splivallo R."/>
            <person name="Traeger S."/>
            <person name="Wang M."/>
            <person name="Zifcakova L."/>
            <person name="Wipf D."/>
            <person name="Zambonelli A."/>
            <person name="Paolocci F."/>
            <person name="Nowrousian M."/>
            <person name="Ottonello S."/>
            <person name="Baldrian P."/>
            <person name="Spatafora J.W."/>
            <person name="Henrissat B."/>
            <person name="Nagy L.G."/>
            <person name="Aury J.M."/>
            <person name="Wincker P."/>
            <person name="Grigoriev I.V."/>
            <person name="Bonfante P."/>
            <person name="Martin F.M."/>
        </authorList>
    </citation>
    <scope>NUCLEOTIDE SEQUENCE [LARGE SCALE GENOMIC DNA]</scope>
    <source>
        <strain evidence="9 10">ATCC MYA-4762</strain>
    </source>
</reference>
<dbReference type="CDD" id="cd08048">
    <property type="entry name" value="HFD_TAF11"/>
    <property type="match status" value="1"/>
</dbReference>
<dbReference type="InterPro" id="IPR009072">
    <property type="entry name" value="Histone-fold"/>
</dbReference>
<dbReference type="Proteomes" id="UP000267821">
    <property type="component" value="Unassembled WGS sequence"/>
</dbReference>
<feature type="region of interest" description="Disordered" evidence="7">
    <location>
        <begin position="1"/>
        <end position="122"/>
    </location>
</feature>
<dbReference type="PANTHER" id="PTHR13218">
    <property type="entry name" value="TRANSCRIPTION INITIATION FACTOR TFIID SUBUNIT 11-RELATED"/>
    <property type="match status" value="1"/>
</dbReference>
<proteinExistence type="inferred from homology"/>
<feature type="compositionally biased region" description="Low complexity" evidence="7">
    <location>
        <begin position="95"/>
        <end position="104"/>
    </location>
</feature>
<evidence type="ECO:0000313" key="9">
    <source>
        <dbReference type="EMBL" id="RPB19888.1"/>
    </source>
</evidence>
<feature type="compositionally biased region" description="Basic residues" evidence="7">
    <location>
        <begin position="42"/>
        <end position="51"/>
    </location>
</feature>
<dbReference type="FunFam" id="1.10.20.10:FF:000061">
    <property type="entry name" value="TFIID subunit"/>
    <property type="match status" value="1"/>
</dbReference>
<dbReference type="GO" id="GO:0046982">
    <property type="term" value="F:protein heterodimerization activity"/>
    <property type="evidence" value="ECO:0007669"/>
    <property type="project" value="InterPro"/>
</dbReference>
<dbReference type="EMBL" id="ML121582">
    <property type="protein sequence ID" value="RPB19888.1"/>
    <property type="molecule type" value="Genomic_DNA"/>
</dbReference>
<accession>A0A3N4LDV7</accession>
<evidence type="ECO:0000256" key="5">
    <source>
        <dbReference type="ARBA" id="ARBA00023242"/>
    </source>
</evidence>
<evidence type="ECO:0000256" key="4">
    <source>
        <dbReference type="ARBA" id="ARBA00023163"/>
    </source>
</evidence>
<keyword evidence="3" id="KW-0805">Transcription regulation</keyword>
<dbReference type="PANTHER" id="PTHR13218:SF8">
    <property type="entry name" value="TRANSCRIPTION INITIATION FACTOR TFIID SUBUNIT 11"/>
    <property type="match status" value="1"/>
</dbReference>
<sequence>MSSPPPPPPPPPAAGSPPPPPPPPSSSSNKRRISLPNGNPAAKKHKPHRKASIVGSHPLRQTSFPPEEDPNRGERSPSIDSLVGDEVTGRRRPVGGAAEAAEGPANHEEEDEEDRGDDYGTTSLLADGMLGGFGEDDERKQKLALLVEHFDDDQLSRYEAYRRSNLNKAAVKKITNQTLSQSVTANVGTVIGGFAKVYVCDIVQSALEIQNDWGDKGPLLPDHLREAARRYRMERQGAVGNRYMGGMHNGPGPGLGADTFGGGVTRLFR</sequence>
<feature type="domain" description="TAFII28-like protein" evidence="8">
    <location>
        <begin position="145"/>
        <end position="230"/>
    </location>
</feature>
<dbReference type="InterPro" id="IPR006809">
    <property type="entry name" value="TAFII28_dom"/>
</dbReference>
<evidence type="ECO:0000256" key="1">
    <source>
        <dbReference type="ARBA" id="ARBA00004123"/>
    </source>
</evidence>
<evidence type="ECO:0000256" key="3">
    <source>
        <dbReference type="ARBA" id="ARBA00023015"/>
    </source>
</evidence>
<keyword evidence="4" id="KW-0804">Transcription</keyword>
<keyword evidence="5" id="KW-0539">Nucleus</keyword>
<dbReference type="InterPro" id="IPR045127">
    <property type="entry name" value="TAF11-like"/>
</dbReference>
<evidence type="ECO:0000256" key="6">
    <source>
        <dbReference type="ARBA" id="ARBA00072882"/>
    </source>
</evidence>
<name>A0A3N4LDV7_9PEZI</name>
<dbReference type="OrthoDB" id="28335at2759"/>
<comment type="subcellular location">
    <subcellularLocation>
        <location evidence="1">Nucleus</location>
    </subcellularLocation>
</comment>
<dbReference type="Pfam" id="PF04719">
    <property type="entry name" value="TAFII28"/>
    <property type="match status" value="1"/>
</dbReference>
<keyword evidence="10" id="KW-1185">Reference proteome</keyword>
<gene>
    <name evidence="9" type="ORF">L211DRAFT_852870</name>
</gene>
<evidence type="ECO:0000313" key="10">
    <source>
        <dbReference type="Proteomes" id="UP000267821"/>
    </source>
</evidence>
<dbReference type="SUPFAM" id="SSF47113">
    <property type="entry name" value="Histone-fold"/>
    <property type="match status" value="1"/>
</dbReference>
<evidence type="ECO:0000259" key="8">
    <source>
        <dbReference type="Pfam" id="PF04719"/>
    </source>
</evidence>
<evidence type="ECO:0000256" key="2">
    <source>
        <dbReference type="ARBA" id="ARBA00009788"/>
    </source>
</evidence>
<dbReference type="STRING" id="1051890.A0A3N4LDV7"/>
<dbReference type="AlphaFoldDB" id="A0A3N4LDV7"/>